<dbReference type="InterPro" id="IPR041698">
    <property type="entry name" value="Methyltransf_25"/>
</dbReference>
<proteinExistence type="predicted"/>
<keyword evidence="2" id="KW-0489">Methyltransferase</keyword>
<keyword evidence="2" id="KW-0808">Transferase</keyword>
<dbReference type="Pfam" id="PF13649">
    <property type="entry name" value="Methyltransf_25"/>
    <property type="match status" value="1"/>
</dbReference>
<dbReference type="InterPro" id="IPR029063">
    <property type="entry name" value="SAM-dependent_MTases_sf"/>
</dbReference>
<organism evidence="2">
    <name type="scientific">Rhizopus microsporus var. microsporus</name>
    <dbReference type="NCBI Taxonomy" id="86635"/>
    <lineage>
        <taxon>Eukaryota</taxon>
        <taxon>Fungi</taxon>
        <taxon>Fungi incertae sedis</taxon>
        <taxon>Mucoromycota</taxon>
        <taxon>Mucoromycotina</taxon>
        <taxon>Mucoromycetes</taxon>
        <taxon>Mucorales</taxon>
        <taxon>Mucorineae</taxon>
        <taxon>Rhizopodaceae</taxon>
        <taxon>Rhizopus</taxon>
    </lineage>
</organism>
<dbReference type="Gene3D" id="3.40.50.150">
    <property type="entry name" value="Vaccinia Virus protein VP39"/>
    <property type="match status" value="1"/>
</dbReference>
<evidence type="ECO:0000313" key="2">
    <source>
        <dbReference type="EMBL" id="ORE09528.1"/>
    </source>
</evidence>
<dbReference type="OrthoDB" id="2013972at2759"/>
<protein>
    <submittedName>
        <fullName evidence="2">S-adenosyl-L-methionine-dependent methyltransferase</fullName>
    </submittedName>
</protein>
<dbReference type="VEuPathDB" id="FungiDB:BCV72DRAFT_239613"/>
<dbReference type="PANTHER" id="PTHR43591:SF24">
    <property type="entry name" value="2-METHOXY-6-POLYPRENYL-1,4-BENZOQUINOL METHYLASE, MITOCHONDRIAL"/>
    <property type="match status" value="1"/>
</dbReference>
<accession>A0A1X0RCC8</accession>
<dbReference type="GO" id="GO:0008168">
    <property type="term" value="F:methyltransferase activity"/>
    <property type="evidence" value="ECO:0007669"/>
    <property type="project" value="UniProtKB-KW"/>
</dbReference>
<dbReference type="CDD" id="cd02440">
    <property type="entry name" value="AdoMet_MTases"/>
    <property type="match status" value="1"/>
</dbReference>
<dbReference type="SUPFAM" id="SSF53335">
    <property type="entry name" value="S-adenosyl-L-methionine-dependent methyltransferases"/>
    <property type="match status" value="1"/>
</dbReference>
<name>A0A1X0RCC8_RHIZD</name>
<dbReference type="EMBL" id="KV921875">
    <property type="protein sequence ID" value="ORE09528.1"/>
    <property type="molecule type" value="Genomic_DNA"/>
</dbReference>
<dbReference type="PANTHER" id="PTHR43591">
    <property type="entry name" value="METHYLTRANSFERASE"/>
    <property type="match status" value="1"/>
</dbReference>
<dbReference type="GO" id="GO:0032259">
    <property type="term" value="P:methylation"/>
    <property type="evidence" value="ECO:0007669"/>
    <property type="project" value="UniProtKB-KW"/>
</dbReference>
<dbReference type="Proteomes" id="UP000242414">
    <property type="component" value="Unassembled WGS sequence"/>
</dbReference>
<gene>
    <name evidence="2" type="ORF">BCV72DRAFT_239613</name>
</gene>
<dbReference type="AlphaFoldDB" id="A0A1X0RCC8"/>
<sequence>MGNRFTKCRIKLTFKNYSEQQQEVFDKATMAETDQASMDDSTKNITIPTTKREFHDVQTSTYWLPKDDSEQMRLSAQHYALKEVFKTNVLSSVIEMLDFDRGIDILDVGCGPGAWIIVNTDMMDDYPNCRYQGCDMVDVINRKTMPEQLRFCTGNVVEGLPYADNTFDFVHMRLFVLALRSDEWPKAIKEILRVTKSGGIVQVLEPNLDLPKETDNLFYKANKALHIICQQRGQIPSVGRELERMLREAGNTKILESVYIPTDTTTGTIAAKKLAWSWSEGARGAMSVLGPAMGVTDEVEQQKFVKDFHKCMLTKCGFYNFNAVAAQKL</sequence>
<feature type="domain" description="Methyltransferase" evidence="1">
    <location>
        <begin position="105"/>
        <end position="199"/>
    </location>
</feature>
<evidence type="ECO:0000259" key="1">
    <source>
        <dbReference type="Pfam" id="PF13649"/>
    </source>
</evidence>
<reference evidence="2" key="1">
    <citation type="journal article" date="2016" name="Proc. Natl. Acad. Sci. U.S.A.">
        <title>Lipid metabolic changes in an early divergent fungus govern the establishment of a mutualistic symbiosis with endobacteria.</title>
        <authorList>
            <person name="Lastovetsky O.A."/>
            <person name="Gaspar M.L."/>
            <person name="Mondo S.J."/>
            <person name="LaButti K.M."/>
            <person name="Sandor L."/>
            <person name="Grigoriev I.V."/>
            <person name="Henry S.A."/>
            <person name="Pawlowska T.E."/>
        </authorList>
    </citation>
    <scope>NUCLEOTIDE SEQUENCE [LARGE SCALE GENOMIC DNA]</scope>
    <source>
        <strain evidence="2">ATCC 52814</strain>
    </source>
</reference>